<reference evidence="1 2" key="1">
    <citation type="submission" date="2023-07" db="EMBL/GenBank/DDBJ databases">
        <title>Genomic Encyclopedia of Type Strains, Phase IV (KMG-IV): sequencing the most valuable type-strain genomes for metagenomic binning, comparative biology and taxonomic classification.</title>
        <authorList>
            <person name="Goeker M."/>
        </authorList>
    </citation>
    <scope>NUCLEOTIDE SEQUENCE [LARGE SCALE GENOMIC DNA]</scope>
    <source>
        <strain evidence="1 2">DSM 3770</strain>
    </source>
</reference>
<organism evidence="1 2">
    <name type="scientific">Xanthobacter agilis</name>
    <dbReference type="NCBI Taxonomy" id="47492"/>
    <lineage>
        <taxon>Bacteria</taxon>
        <taxon>Pseudomonadati</taxon>
        <taxon>Pseudomonadota</taxon>
        <taxon>Alphaproteobacteria</taxon>
        <taxon>Hyphomicrobiales</taxon>
        <taxon>Xanthobacteraceae</taxon>
        <taxon>Xanthobacter</taxon>
    </lineage>
</organism>
<name>A0ABU0LBN9_XANAG</name>
<dbReference type="EMBL" id="JAUSVY010000002">
    <property type="protein sequence ID" value="MDQ0504546.1"/>
    <property type="molecule type" value="Genomic_DNA"/>
</dbReference>
<proteinExistence type="predicted"/>
<protein>
    <submittedName>
        <fullName evidence="1">Uncharacterized protein</fullName>
    </submittedName>
</protein>
<dbReference type="RefSeq" id="WP_237344978.1">
    <property type="nucleotide sequence ID" value="NZ_JABWGX010000007.1"/>
</dbReference>
<gene>
    <name evidence="1" type="ORF">QOZ94_001320</name>
</gene>
<sequence>MSNDEMTPAIADGEERLYADGHPFDDVHYLEAKIILQGLRFTSVQSFFDFAKIVARVAKREGVDFDPRPARGLHPQIREVLFLDTKDFLLYNNAFILRRRFTYEDGFPVGDPEIVFKFRHPDMETAAALDVRPQIAGNYRIKFKEEILPLKNHLGGVRSLFSHNVEFPYHPRGVADPTAPETLTRVFPCLGTLLEHSGEHVELVNHTAVEEVLQQLGTLDFGKGMIAPCNVSVWRTRGEQFQLVGEFAYQVHYLRREDLSAKAIQRSTAFFHALQDEAKDWILLGTTKTAAVYRLKGNPPQSHE</sequence>
<keyword evidence="2" id="KW-1185">Reference proteome</keyword>
<evidence type="ECO:0000313" key="1">
    <source>
        <dbReference type="EMBL" id="MDQ0504546.1"/>
    </source>
</evidence>
<evidence type="ECO:0000313" key="2">
    <source>
        <dbReference type="Proteomes" id="UP001241747"/>
    </source>
</evidence>
<accession>A0ABU0LBN9</accession>
<comment type="caution">
    <text evidence="1">The sequence shown here is derived from an EMBL/GenBank/DDBJ whole genome shotgun (WGS) entry which is preliminary data.</text>
</comment>
<dbReference type="Proteomes" id="UP001241747">
    <property type="component" value="Unassembled WGS sequence"/>
</dbReference>